<keyword evidence="5 8" id="KW-1133">Transmembrane helix</keyword>
<evidence type="ECO:0000256" key="5">
    <source>
        <dbReference type="ARBA" id="ARBA00022989"/>
    </source>
</evidence>
<feature type="transmembrane region" description="Helical" evidence="8">
    <location>
        <begin position="15"/>
        <end position="47"/>
    </location>
</feature>
<dbReference type="Proteomes" id="UP001232992">
    <property type="component" value="Unassembled WGS sequence"/>
</dbReference>
<keyword evidence="11" id="KW-1185">Reference proteome</keyword>
<dbReference type="EMBL" id="JAQOSQ010000002">
    <property type="protein sequence ID" value="MDJ1182188.1"/>
    <property type="molecule type" value="Genomic_DNA"/>
</dbReference>
<dbReference type="Gene3D" id="3.60.110.10">
    <property type="entry name" value="Carbon-nitrogen hydrolase"/>
    <property type="match status" value="1"/>
</dbReference>
<dbReference type="Pfam" id="PF20154">
    <property type="entry name" value="LNT_N"/>
    <property type="match status" value="1"/>
</dbReference>
<accession>A0ABT7BSM3</accession>
<evidence type="ECO:0000256" key="3">
    <source>
        <dbReference type="ARBA" id="ARBA00022679"/>
    </source>
</evidence>
<evidence type="ECO:0000256" key="1">
    <source>
        <dbReference type="ARBA" id="ARBA00004651"/>
    </source>
</evidence>
<evidence type="ECO:0000259" key="9">
    <source>
        <dbReference type="PROSITE" id="PS50263"/>
    </source>
</evidence>
<dbReference type="InterPro" id="IPR036526">
    <property type="entry name" value="C-N_Hydrolase_sf"/>
</dbReference>
<organism evidence="10 11">
    <name type="scientific">Roseofilum casamattae BLCC-M143</name>
    <dbReference type="NCBI Taxonomy" id="3022442"/>
    <lineage>
        <taxon>Bacteria</taxon>
        <taxon>Bacillati</taxon>
        <taxon>Cyanobacteriota</taxon>
        <taxon>Cyanophyceae</taxon>
        <taxon>Desertifilales</taxon>
        <taxon>Desertifilaceae</taxon>
        <taxon>Roseofilum</taxon>
        <taxon>Roseofilum casamattae</taxon>
    </lineage>
</organism>
<dbReference type="CDD" id="cd07571">
    <property type="entry name" value="ALP_N-acyl_transferase"/>
    <property type="match status" value="1"/>
</dbReference>
<feature type="transmembrane region" description="Helical" evidence="8">
    <location>
        <begin position="126"/>
        <end position="148"/>
    </location>
</feature>
<comment type="function">
    <text evidence="8">Catalyzes the phospholipid dependent N-acylation of the N-terminal cysteine of apolipoprotein, the last step in lipoprotein maturation.</text>
</comment>
<keyword evidence="3 8" id="KW-0808">Transferase</keyword>
<evidence type="ECO:0000256" key="7">
    <source>
        <dbReference type="ARBA" id="ARBA00023315"/>
    </source>
</evidence>
<feature type="domain" description="CN hydrolase" evidence="9">
    <location>
        <begin position="233"/>
        <end position="484"/>
    </location>
</feature>
<dbReference type="InterPro" id="IPR003010">
    <property type="entry name" value="C-N_Hydrolase"/>
</dbReference>
<reference evidence="10 11" key="1">
    <citation type="submission" date="2023-01" db="EMBL/GenBank/DDBJ databases">
        <title>Novel diversity within Roseofilum (Cyanobacteria; Desertifilaceae) from marine benthic mats with descriptions of four novel species.</title>
        <authorList>
            <person name="Wang Y."/>
            <person name="Berthold D.E."/>
            <person name="Hu J."/>
            <person name="Lefler F.W."/>
            <person name="Laughinghouse H.D. IV."/>
        </authorList>
    </citation>
    <scope>NUCLEOTIDE SEQUENCE [LARGE SCALE GENOMIC DNA]</scope>
    <source>
        <strain evidence="10 11">BLCC-M143</strain>
    </source>
</reference>
<feature type="transmembrane region" description="Helical" evidence="8">
    <location>
        <begin position="90"/>
        <end position="119"/>
    </location>
</feature>
<comment type="subcellular location">
    <subcellularLocation>
        <location evidence="1 8">Cell membrane</location>
        <topology evidence="1 8">Multi-pass membrane protein</topology>
    </subcellularLocation>
</comment>
<name>A0ABT7BSM3_9CYAN</name>
<comment type="similarity">
    <text evidence="8">Belongs to the CN hydrolase family. Apolipoprotein N-acyltransferase subfamily.</text>
</comment>
<dbReference type="RefSeq" id="WP_283756841.1">
    <property type="nucleotide sequence ID" value="NZ_JAQOSQ010000002.1"/>
</dbReference>
<comment type="caution">
    <text evidence="10">The sequence shown here is derived from an EMBL/GenBank/DDBJ whole genome shotgun (WGS) entry which is preliminary data.</text>
</comment>
<keyword evidence="6 8" id="KW-0472">Membrane</keyword>
<dbReference type="SUPFAM" id="SSF56317">
    <property type="entry name" value="Carbon-nitrogen hydrolase"/>
    <property type="match status" value="1"/>
</dbReference>
<evidence type="ECO:0000256" key="2">
    <source>
        <dbReference type="ARBA" id="ARBA00022475"/>
    </source>
</evidence>
<comment type="catalytic activity">
    <reaction evidence="8">
        <text>N-terminal S-1,2-diacyl-sn-glyceryl-L-cysteinyl-[lipoprotein] + a glycerophospholipid = N-acyl-S-1,2-diacyl-sn-glyceryl-L-cysteinyl-[lipoprotein] + a 2-acyl-sn-glycero-3-phospholipid + H(+)</text>
        <dbReference type="Rhea" id="RHEA:48228"/>
        <dbReference type="Rhea" id="RHEA-COMP:14681"/>
        <dbReference type="Rhea" id="RHEA-COMP:14684"/>
        <dbReference type="ChEBI" id="CHEBI:15378"/>
        <dbReference type="ChEBI" id="CHEBI:136912"/>
        <dbReference type="ChEBI" id="CHEBI:140656"/>
        <dbReference type="ChEBI" id="CHEBI:140657"/>
        <dbReference type="ChEBI" id="CHEBI:140660"/>
        <dbReference type="EC" id="2.3.1.269"/>
    </reaction>
</comment>
<protein>
    <recommendedName>
        <fullName evidence="8">Apolipoprotein N-acyltransferase</fullName>
        <shortName evidence="8">ALP N-acyltransferase</shortName>
        <ecNumber evidence="8">2.3.1.269</ecNumber>
    </recommendedName>
</protein>
<dbReference type="PANTHER" id="PTHR38686">
    <property type="entry name" value="APOLIPOPROTEIN N-ACYLTRANSFERASE"/>
    <property type="match status" value="1"/>
</dbReference>
<sequence>MVESQQRSDRTQRELLISLVGGILMGLTTAPVKAWPLAWIALIPLWICIRRSSSWKSTLSYGLVWGIGFHGIALFWITGIHPMTWLGVPWLASLTIAISVWVFITLWGSALVAIWALLLQRFPGSTVLAGTALWCLLEGIWSTSDLWWSSLSYTQSPFNLAILHLGQLSGPNAVTAVLVAFNGCIAESIAARLNQKSDFRSTLISGFLLIILAHGMGYWLYQNSVSVRSPDTFKVGIIQGNIPNEIKLYSQGWREALAGYARGYQKLADRNVDIVLTPETALPFLWTNPNQRYSALSQAIRDRQIPVWIGAFGKQGDRLTNSLFTLDKTGEIISQYDKTKLVPLGEYIPFESIVGKLINRLSPLEARLARGSFEQIVKTPVGQAIVGICYDSAFSQLFRQQTAAGGEFIITASNDAHYSSAMQWQHHAQDVMRAIECDRDTVRATNTGYSAIVDHRGITRWISERDRYQIHSGMIERRRSQTPYVRWGDWLVPLLWIMVGVGWVRSQFTN</sequence>
<keyword evidence="2 8" id="KW-1003">Cell membrane</keyword>
<feature type="transmembrane region" description="Helical" evidence="8">
    <location>
        <begin position="202"/>
        <end position="221"/>
    </location>
</feature>
<dbReference type="PANTHER" id="PTHR38686:SF1">
    <property type="entry name" value="APOLIPOPROTEIN N-ACYLTRANSFERASE"/>
    <property type="match status" value="1"/>
</dbReference>
<evidence type="ECO:0000256" key="6">
    <source>
        <dbReference type="ARBA" id="ARBA00023136"/>
    </source>
</evidence>
<keyword evidence="7 8" id="KW-0012">Acyltransferase</keyword>
<evidence type="ECO:0000313" key="10">
    <source>
        <dbReference type="EMBL" id="MDJ1182188.1"/>
    </source>
</evidence>
<evidence type="ECO:0000256" key="4">
    <source>
        <dbReference type="ARBA" id="ARBA00022692"/>
    </source>
</evidence>
<dbReference type="PROSITE" id="PS50263">
    <property type="entry name" value="CN_HYDROLASE"/>
    <property type="match status" value="1"/>
</dbReference>
<gene>
    <name evidence="8 10" type="primary">lnt</name>
    <name evidence="10" type="ORF">PMH09_03190</name>
</gene>
<dbReference type="HAMAP" id="MF_01148">
    <property type="entry name" value="Lnt"/>
    <property type="match status" value="1"/>
</dbReference>
<feature type="transmembrane region" description="Helical" evidence="8">
    <location>
        <begin position="168"/>
        <end position="190"/>
    </location>
</feature>
<dbReference type="InterPro" id="IPR004563">
    <property type="entry name" value="Apolipo_AcylTrfase"/>
</dbReference>
<evidence type="ECO:0000256" key="8">
    <source>
        <dbReference type="HAMAP-Rule" id="MF_01148"/>
    </source>
</evidence>
<feature type="transmembrane region" description="Helical" evidence="8">
    <location>
        <begin position="59"/>
        <end position="78"/>
    </location>
</feature>
<dbReference type="EC" id="2.3.1.269" evidence="8"/>
<dbReference type="NCBIfam" id="TIGR00546">
    <property type="entry name" value="lnt"/>
    <property type="match status" value="1"/>
</dbReference>
<evidence type="ECO:0000313" key="11">
    <source>
        <dbReference type="Proteomes" id="UP001232992"/>
    </source>
</evidence>
<comment type="pathway">
    <text evidence="8">Protein modification; lipoprotein biosynthesis (N-acyl transfer).</text>
</comment>
<keyword evidence="4 8" id="KW-0812">Transmembrane</keyword>
<dbReference type="InterPro" id="IPR045378">
    <property type="entry name" value="LNT_N"/>
</dbReference>
<dbReference type="Pfam" id="PF00795">
    <property type="entry name" value="CN_hydrolase"/>
    <property type="match status" value="1"/>
</dbReference>
<proteinExistence type="inferred from homology"/>